<dbReference type="STRING" id="658219.SAMN05216212_0879"/>
<name>A0A1G8WWU4_9GAMM</name>
<dbReference type="Proteomes" id="UP000199305">
    <property type="component" value="Unassembled WGS sequence"/>
</dbReference>
<reference evidence="3" key="1">
    <citation type="submission" date="2016-10" db="EMBL/GenBank/DDBJ databases">
        <authorList>
            <person name="Varghese N."/>
            <person name="Submissions S."/>
        </authorList>
    </citation>
    <scope>NUCLEOTIDE SEQUENCE [LARGE SCALE GENOMIC DNA]</scope>
    <source>
        <strain evidence="3">CGMCC 1.10658</strain>
    </source>
</reference>
<feature type="compositionally biased region" description="Basic and acidic residues" evidence="1">
    <location>
        <begin position="206"/>
        <end position="217"/>
    </location>
</feature>
<dbReference type="AlphaFoldDB" id="A0A1G8WWU4"/>
<sequence length="276" mass="29974">MAGRKNKNRQRGQRQQQPGSGEPTELLDELHSIRSLLGSEDLADIPLLDQVADPAPRPPRREARPQVTPLQDTDLPTLFSPEDEELPEEEPHSPPAPEPRTKAIATELSETELELLRPLEAIPPQSRANPGGTPPAGDEQQQELFGEPETGSSAIENPFLPAHIRARLTGGRVPRSEERAGSPAGGDAGTQEARASGAAATAGASPHHEDHQPETAHESPAAGDSEPAGTPTAAQRARERQRQQLVDRLVAKQLPELERQLRARIELMVDELMRNR</sequence>
<feature type="region of interest" description="Disordered" evidence="1">
    <location>
        <begin position="41"/>
        <end position="244"/>
    </location>
</feature>
<feature type="compositionally biased region" description="Basic residues" evidence="1">
    <location>
        <begin position="1"/>
        <end position="12"/>
    </location>
</feature>
<proteinExistence type="predicted"/>
<keyword evidence="3" id="KW-1185">Reference proteome</keyword>
<organism evidence="2 3">
    <name type="scientific">Microbulbifer yueqingensis</name>
    <dbReference type="NCBI Taxonomy" id="658219"/>
    <lineage>
        <taxon>Bacteria</taxon>
        <taxon>Pseudomonadati</taxon>
        <taxon>Pseudomonadota</taxon>
        <taxon>Gammaproteobacteria</taxon>
        <taxon>Cellvibrionales</taxon>
        <taxon>Microbulbiferaceae</taxon>
        <taxon>Microbulbifer</taxon>
    </lineage>
</organism>
<accession>A0A1G8WWU4</accession>
<dbReference type="OrthoDB" id="5702411at2"/>
<evidence type="ECO:0000313" key="3">
    <source>
        <dbReference type="Proteomes" id="UP000199305"/>
    </source>
</evidence>
<evidence type="ECO:0000313" key="2">
    <source>
        <dbReference type="EMBL" id="SDJ82546.1"/>
    </source>
</evidence>
<evidence type="ECO:0000256" key="1">
    <source>
        <dbReference type="SAM" id="MobiDB-lite"/>
    </source>
</evidence>
<dbReference type="RefSeq" id="WP_091509026.1">
    <property type="nucleotide sequence ID" value="NZ_FNFH01000002.1"/>
</dbReference>
<feature type="compositionally biased region" description="Low complexity" evidence="1">
    <location>
        <begin position="189"/>
        <end position="205"/>
    </location>
</feature>
<feature type="region of interest" description="Disordered" evidence="1">
    <location>
        <begin position="1"/>
        <end position="26"/>
    </location>
</feature>
<protein>
    <submittedName>
        <fullName evidence="2">Uncharacterized protein</fullName>
    </submittedName>
</protein>
<gene>
    <name evidence="2" type="ORF">SAMN05216212_0879</name>
</gene>
<dbReference type="EMBL" id="FNFH01000002">
    <property type="protein sequence ID" value="SDJ82546.1"/>
    <property type="molecule type" value="Genomic_DNA"/>
</dbReference>